<keyword evidence="1" id="KW-0472">Membrane</keyword>
<sequence length="217" mass="24162">MDTPSSCYGSMVASTSAGYASDKIFSSLDQSSNQADFVEAPSFFYDMDNDLRDLKLLDLLGNSNIPQLTADSSQLCNEETALKGAEFLQDSGYQSVLERSQHPFSTSLVVTDDTSDTDESTDDTWDGYLTVGIDRVRIKDMSDILASRYAFLSGQCLIHFLISVVYSKKCFRPPVSGITLYFKVTNEYPALSHIHFDGLNFSAFLIDLCFTVIFWLC</sequence>
<evidence type="ECO:0000313" key="2">
    <source>
        <dbReference type="Proteomes" id="UP000095283"/>
    </source>
</evidence>
<feature type="transmembrane region" description="Helical" evidence="1">
    <location>
        <begin position="198"/>
        <end position="216"/>
    </location>
</feature>
<keyword evidence="1" id="KW-1133">Transmembrane helix</keyword>
<evidence type="ECO:0000313" key="3">
    <source>
        <dbReference type="WBParaSite" id="Hba_10763"/>
    </source>
</evidence>
<organism evidence="2 3">
    <name type="scientific">Heterorhabditis bacteriophora</name>
    <name type="common">Entomopathogenic nematode worm</name>
    <dbReference type="NCBI Taxonomy" id="37862"/>
    <lineage>
        <taxon>Eukaryota</taxon>
        <taxon>Metazoa</taxon>
        <taxon>Ecdysozoa</taxon>
        <taxon>Nematoda</taxon>
        <taxon>Chromadorea</taxon>
        <taxon>Rhabditida</taxon>
        <taxon>Rhabditina</taxon>
        <taxon>Rhabditomorpha</taxon>
        <taxon>Strongyloidea</taxon>
        <taxon>Heterorhabditidae</taxon>
        <taxon>Heterorhabditis</taxon>
    </lineage>
</organism>
<feature type="transmembrane region" description="Helical" evidence="1">
    <location>
        <begin position="145"/>
        <end position="166"/>
    </location>
</feature>
<keyword evidence="2" id="KW-1185">Reference proteome</keyword>
<name>A0A1I7X000_HETBA</name>
<dbReference type="AlphaFoldDB" id="A0A1I7X000"/>
<keyword evidence="1" id="KW-0812">Transmembrane</keyword>
<dbReference type="WBParaSite" id="Hba_10763">
    <property type="protein sequence ID" value="Hba_10763"/>
    <property type="gene ID" value="Hba_10763"/>
</dbReference>
<proteinExistence type="predicted"/>
<dbReference type="Proteomes" id="UP000095283">
    <property type="component" value="Unplaced"/>
</dbReference>
<accession>A0A1I7X000</accession>
<protein>
    <submittedName>
        <fullName evidence="3">NAC domain-containing protein</fullName>
    </submittedName>
</protein>
<reference evidence="3" key="1">
    <citation type="submission" date="2016-11" db="UniProtKB">
        <authorList>
            <consortium name="WormBaseParasite"/>
        </authorList>
    </citation>
    <scope>IDENTIFICATION</scope>
</reference>
<evidence type="ECO:0000256" key="1">
    <source>
        <dbReference type="SAM" id="Phobius"/>
    </source>
</evidence>